<keyword evidence="4" id="KW-1185">Reference proteome</keyword>
<accession>A0A6I4U3B0</accession>
<evidence type="ECO:0000313" key="3">
    <source>
        <dbReference type="EMBL" id="MXP10500.1"/>
    </source>
</evidence>
<name>A0A6I4U3B0_9SPHN</name>
<dbReference type="RefSeq" id="WP_160617094.1">
    <property type="nucleotide sequence ID" value="NZ_WTYR01000001.1"/>
</dbReference>
<feature type="transmembrane region" description="Helical" evidence="1">
    <location>
        <begin position="132"/>
        <end position="152"/>
    </location>
</feature>
<organism evidence="3 4">
    <name type="scientific">Alteriqipengyuania halimionae</name>
    <dbReference type="NCBI Taxonomy" id="1926630"/>
    <lineage>
        <taxon>Bacteria</taxon>
        <taxon>Pseudomonadati</taxon>
        <taxon>Pseudomonadota</taxon>
        <taxon>Alphaproteobacteria</taxon>
        <taxon>Sphingomonadales</taxon>
        <taxon>Erythrobacteraceae</taxon>
        <taxon>Alteriqipengyuania</taxon>
    </lineage>
</organism>
<comment type="caution">
    <text evidence="3">The sequence shown here is derived from an EMBL/GenBank/DDBJ whole genome shotgun (WGS) entry which is preliminary data.</text>
</comment>
<dbReference type="InterPro" id="IPR018476">
    <property type="entry name" value="GlyceroP-diester-Pdiesterase_M"/>
</dbReference>
<dbReference type="Proteomes" id="UP000429229">
    <property type="component" value="Unassembled WGS sequence"/>
</dbReference>
<evidence type="ECO:0000256" key="1">
    <source>
        <dbReference type="SAM" id="Phobius"/>
    </source>
</evidence>
<sequence length="267" mass="28438">MKLDLDKAWQAGVRFVRNNASLLMVIGGLTFFLPSAIFGVLYQPPEIPDGATLEQQLDIIGEFWRETWWVNLIALILSTLGSLSIYRLAASRDDRTVSGALHDALRGFFPMVAASLLVGLPIGLLFGLIFGIGGLAILLVLFAIPFAIWLSMRMMLAGPVLMAEGDLNPVRALKRSFAITKGNSLRIFFFIILIAIGAMIALAVVGSILGLIFIAIAGADIGQNLTTIVVAVLESAVTVVVIACVAMIYRQLAAPKASAAGVPKSGE</sequence>
<feature type="transmembrane region" description="Helical" evidence="1">
    <location>
        <begin position="107"/>
        <end position="126"/>
    </location>
</feature>
<dbReference type="OrthoDB" id="7391073at2"/>
<dbReference type="Pfam" id="PF10110">
    <property type="entry name" value="GPDPase_memb"/>
    <property type="match status" value="1"/>
</dbReference>
<evidence type="ECO:0000259" key="2">
    <source>
        <dbReference type="Pfam" id="PF10110"/>
    </source>
</evidence>
<protein>
    <recommendedName>
        <fullName evidence="2">Glycerophosphoryl diester phosphodiesterase membrane domain-containing protein</fullName>
    </recommendedName>
</protein>
<keyword evidence="1" id="KW-1133">Transmembrane helix</keyword>
<dbReference type="EMBL" id="WTYR01000001">
    <property type="protein sequence ID" value="MXP10500.1"/>
    <property type="molecule type" value="Genomic_DNA"/>
</dbReference>
<feature type="domain" description="Glycerophosphoryl diester phosphodiesterase membrane" evidence="2">
    <location>
        <begin position="136"/>
        <end position="250"/>
    </location>
</feature>
<keyword evidence="1" id="KW-0472">Membrane</keyword>
<reference evidence="3 4" key="1">
    <citation type="submission" date="2019-12" db="EMBL/GenBank/DDBJ databases">
        <title>Genomic-based taxomic classification of the family Erythrobacteraceae.</title>
        <authorList>
            <person name="Xu L."/>
        </authorList>
    </citation>
    <scope>NUCLEOTIDE SEQUENCE [LARGE SCALE GENOMIC DNA]</scope>
    <source>
        <strain evidence="3 4">LMG 29519</strain>
    </source>
</reference>
<dbReference type="AlphaFoldDB" id="A0A6I4U3B0"/>
<gene>
    <name evidence="3" type="ORF">GRI68_09950</name>
</gene>
<keyword evidence="1" id="KW-0812">Transmembrane</keyword>
<proteinExistence type="predicted"/>
<feature type="transmembrane region" description="Helical" evidence="1">
    <location>
        <begin position="21"/>
        <end position="42"/>
    </location>
</feature>
<feature type="transmembrane region" description="Helical" evidence="1">
    <location>
        <begin position="228"/>
        <end position="249"/>
    </location>
</feature>
<feature type="transmembrane region" description="Helical" evidence="1">
    <location>
        <begin position="68"/>
        <end position="86"/>
    </location>
</feature>
<evidence type="ECO:0000313" key="4">
    <source>
        <dbReference type="Proteomes" id="UP000429229"/>
    </source>
</evidence>
<feature type="transmembrane region" description="Helical" evidence="1">
    <location>
        <begin position="187"/>
        <end position="216"/>
    </location>
</feature>